<dbReference type="InterPro" id="IPR036582">
    <property type="entry name" value="Mao_N_sf"/>
</dbReference>
<accession>A0A0L6JYB9</accession>
<dbReference type="eggNOG" id="COG4886">
    <property type="taxonomic scope" value="Bacteria"/>
</dbReference>
<evidence type="ECO:0000313" key="5">
    <source>
        <dbReference type="Proteomes" id="UP000036923"/>
    </source>
</evidence>
<gene>
    <name evidence="4" type="ORF">Bccel_5737</name>
</gene>
<feature type="domain" description="Copper amine oxidase-like N-terminal" evidence="3">
    <location>
        <begin position="515"/>
        <end position="622"/>
    </location>
</feature>
<name>A0A0L6JYB9_9FIRM</name>
<proteinExistence type="predicted"/>
<dbReference type="SMART" id="SM00365">
    <property type="entry name" value="LRR_SD22"/>
    <property type="match status" value="5"/>
</dbReference>
<sequence precursor="true">MISSKNKLFKSLVIMLVFILFINSFGVVSQAEDNKQVVFVNERELRAEPGAIDSNGIIYFPMHPLCNALGITAKPVSQDTYKLTYAKLNREITIAKGNKTIIINGISHQLSFNVMGTYPVGTIEEYMIPLKYIVEQFGGEVNFAPELKRIYVTGDAPIKFKDKALEESVRALTKKPVGDIYKFDVQDIFSLDLSAKGITNIDDLKYFENLTYLDIRDNKISNLSAIENLKGLTALFVKGNDPSLDVFTPIAMFYENIKQTDISFDVKLDSNLELAIRTAIKKTTGKIEPKDIRGLAEFNASGKKILSIEGLNYMVSLKKLDLSNNSILNLGPIKNLTKLESLTLNKNGISDISALSKLQKLSALDLSNNKIKDLSFLKDLKGLNVLKLSDNVITDAAPINGLLNIKELYLSNNKLTDTFGLEKLMNLNTLYLKDIDPKDPKKVTSAIPKEKLKVFKDLFTKLKKTDLTKEEVGVPTVTGVTYSPTKATITPTPSPSTVPGDAILRYYIGKSTYTVNGLEYKMDTGVAPIIRNGRTGIPVKYIAQHIGASTGWDEKERKVTITYGSKVINLYVDIDYAMVDGKMTKLDVAPFIVNGRTMVPLRFVTETLGLETKWNEANKEITLIYKKINKKNK</sequence>
<evidence type="ECO:0000259" key="3">
    <source>
        <dbReference type="Pfam" id="PF07833"/>
    </source>
</evidence>
<dbReference type="Gene3D" id="3.30.457.10">
    <property type="entry name" value="Copper amine oxidase-like, N-terminal domain"/>
    <property type="match status" value="2"/>
</dbReference>
<dbReference type="PANTHER" id="PTHR46652">
    <property type="entry name" value="LEUCINE-RICH REPEAT AND IQ DOMAIN-CONTAINING PROTEIN 1-RELATED"/>
    <property type="match status" value="1"/>
</dbReference>
<dbReference type="SUPFAM" id="SSF52058">
    <property type="entry name" value="L domain-like"/>
    <property type="match status" value="1"/>
</dbReference>
<dbReference type="RefSeq" id="WP_050753958.1">
    <property type="nucleotide sequence ID" value="NZ_LGTC01000001.1"/>
</dbReference>
<feature type="domain" description="Copper amine oxidase-like N-terminal" evidence="3">
    <location>
        <begin position="40"/>
        <end position="151"/>
    </location>
</feature>
<dbReference type="InterPro" id="IPR012854">
    <property type="entry name" value="Cu_amine_oxidase-like_N"/>
</dbReference>
<keyword evidence="5" id="KW-1185">Reference proteome</keyword>
<dbReference type="InterPro" id="IPR001611">
    <property type="entry name" value="Leu-rich_rpt"/>
</dbReference>
<organism evidence="4 5">
    <name type="scientific">Pseudobacteroides cellulosolvens ATCC 35603 = DSM 2933</name>
    <dbReference type="NCBI Taxonomy" id="398512"/>
    <lineage>
        <taxon>Bacteria</taxon>
        <taxon>Bacillati</taxon>
        <taxon>Bacillota</taxon>
        <taxon>Clostridia</taxon>
        <taxon>Eubacteriales</taxon>
        <taxon>Oscillospiraceae</taxon>
        <taxon>Pseudobacteroides</taxon>
    </lineage>
</organism>
<dbReference type="PROSITE" id="PS51450">
    <property type="entry name" value="LRR"/>
    <property type="match status" value="5"/>
</dbReference>
<evidence type="ECO:0000313" key="4">
    <source>
        <dbReference type="EMBL" id="KNY30457.1"/>
    </source>
</evidence>
<dbReference type="EMBL" id="LGTC01000001">
    <property type="protein sequence ID" value="KNY30457.1"/>
    <property type="molecule type" value="Genomic_DNA"/>
</dbReference>
<dbReference type="SUPFAM" id="SSF55383">
    <property type="entry name" value="Copper amine oxidase, domain N"/>
    <property type="match status" value="1"/>
</dbReference>
<evidence type="ECO:0000256" key="1">
    <source>
        <dbReference type="ARBA" id="ARBA00022614"/>
    </source>
</evidence>
<protein>
    <submittedName>
        <fullName evidence="4">Leucine rich repeat 4</fullName>
    </submittedName>
</protein>
<dbReference type="Pfam" id="PF13516">
    <property type="entry name" value="LRR_6"/>
    <property type="match status" value="2"/>
</dbReference>
<dbReference type="Proteomes" id="UP000036923">
    <property type="component" value="Unassembled WGS sequence"/>
</dbReference>
<dbReference type="InterPro" id="IPR003591">
    <property type="entry name" value="Leu-rich_rpt_typical-subtyp"/>
</dbReference>
<dbReference type="InterPro" id="IPR050836">
    <property type="entry name" value="SDS22/Internalin_LRR"/>
</dbReference>
<dbReference type="AlphaFoldDB" id="A0A0L6JYB9"/>
<keyword evidence="1" id="KW-0433">Leucine-rich repeat</keyword>
<dbReference type="SMART" id="SM00369">
    <property type="entry name" value="LRR_TYP"/>
    <property type="match status" value="5"/>
</dbReference>
<dbReference type="Gene3D" id="3.80.10.10">
    <property type="entry name" value="Ribonuclease Inhibitor"/>
    <property type="match status" value="2"/>
</dbReference>
<dbReference type="STRING" id="398512.Bccel_5737"/>
<dbReference type="InterPro" id="IPR032675">
    <property type="entry name" value="LRR_dom_sf"/>
</dbReference>
<dbReference type="InterPro" id="IPR025875">
    <property type="entry name" value="Leu-rich_rpt_4"/>
</dbReference>
<reference evidence="5" key="1">
    <citation type="submission" date="2015-07" db="EMBL/GenBank/DDBJ databases">
        <title>Near-Complete Genome Sequence of the Cellulolytic Bacterium Bacteroides (Pseudobacteroides) cellulosolvens ATCC 35603.</title>
        <authorList>
            <person name="Dassa B."/>
            <person name="Utturkar S.M."/>
            <person name="Klingeman D.M."/>
            <person name="Hurt R.A."/>
            <person name="Keller M."/>
            <person name="Xu J."/>
            <person name="Reddy Y.H.K."/>
            <person name="Borovok I."/>
            <person name="Grinberg I.R."/>
            <person name="Lamed R."/>
            <person name="Zhivin O."/>
            <person name="Bayer E.A."/>
            <person name="Brown S.D."/>
        </authorList>
    </citation>
    <scope>NUCLEOTIDE SEQUENCE [LARGE SCALE GENOMIC DNA]</scope>
    <source>
        <strain evidence="5">DSM 2933</strain>
    </source>
</reference>
<evidence type="ECO:0000256" key="2">
    <source>
        <dbReference type="ARBA" id="ARBA00022737"/>
    </source>
</evidence>
<dbReference type="Pfam" id="PF07833">
    <property type="entry name" value="Cu_amine_oxidN1"/>
    <property type="match status" value="2"/>
</dbReference>
<dbReference type="eggNOG" id="COG0741">
    <property type="taxonomic scope" value="Bacteria"/>
</dbReference>
<dbReference type="Pfam" id="PF12799">
    <property type="entry name" value="LRR_4"/>
    <property type="match status" value="1"/>
</dbReference>
<keyword evidence="2" id="KW-0677">Repeat</keyword>
<dbReference type="PANTHER" id="PTHR46652:SF3">
    <property type="entry name" value="LEUCINE-RICH REPEAT-CONTAINING PROTEIN 9"/>
    <property type="match status" value="1"/>
</dbReference>
<comment type="caution">
    <text evidence="4">The sequence shown here is derived from an EMBL/GenBank/DDBJ whole genome shotgun (WGS) entry which is preliminary data.</text>
</comment>
<dbReference type="PRINTS" id="PR00019">
    <property type="entry name" value="LEURICHRPT"/>
</dbReference>